<evidence type="ECO:0000256" key="1">
    <source>
        <dbReference type="SAM" id="SignalP"/>
    </source>
</evidence>
<dbReference type="eggNOG" id="COG3391">
    <property type="taxonomic scope" value="Bacteria"/>
</dbReference>
<dbReference type="Gene3D" id="2.130.10.10">
    <property type="entry name" value="YVTN repeat-like/Quinoprotein amine dehydrogenase"/>
    <property type="match status" value="2"/>
</dbReference>
<dbReference type="PANTHER" id="PTHR19879:SF9">
    <property type="entry name" value="TRANSCRIPTION INITIATION FACTOR TFIID SUBUNIT 5"/>
    <property type="match status" value="1"/>
</dbReference>
<dbReference type="Proteomes" id="UP000001887">
    <property type="component" value="Chromosome"/>
</dbReference>
<dbReference type="STRING" id="530564.Psta_1074"/>
<name>D2R8E0_PIRSD</name>
<keyword evidence="3" id="KW-1185">Reference proteome</keyword>
<accession>D2R8E0</accession>
<dbReference type="InterPro" id="IPR001680">
    <property type="entry name" value="WD40_rpt"/>
</dbReference>
<dbReference type="KEGG" id="psl:Psta_1074"/>
<evidence type="ECO:0000313" key="2">
    <source>
        <dbReference type="EMBL" id="ADB15757.1"/>
    </source>
</evidence>
<dbReference type="SMART" id="SM00320">
    <property type="entry name" value="WD40"/>
    <property type="match status" value="4"/>
</dbReference>
<evidence type="ECO:0000313" key="3">
    <source>
        <dbReference type="Proteomes" id="UP000001887"/>
    </source>
</evidence>
<dbReference type="InterPro" id="IPR015943">
    <property type="entry name" value="WD40/YVTN_repeat-like_dom_sf"/>
</dbReference>
<feature type="signal peptide" evidence="1">
    <location>
        <begin position="1"/>
        <end position="29"/>
    </location>
</feature>
<keyword evidence="1" id="KW-0732">Signal</keyword>
<gene>
    <name evidence="2" type="ordered locus">Psta_1074</name>
</gene>
<dbReference type="PANTHER" id="PTHR19879">
    <property type="entry name" value="TRANSCRIPTION INITIATION FACTOR TFIID"/>
    <property type="match status" value="1"/>
</dbReference>
<dbReference type="SUPFAM" id="SSF50978">
    <property type="entry name" value="WD40 repeat-like"/>
    <property type="match status" value="1"/>
</dbReference>
<sequence precursor="true">MPTSTLASRSTVSASLLLFCLLAVSHAVAAPFVPVRDPSCVAYAPSGTVVATGCSGQSDGNFPPRPHPDVRKCGVVALWDVATGKRLRRMETFGDLTKIAFSHDGKLVAACRLYASGDGVRLDEVRVWDTTTGRAVQVLDRCHAFDFSPTESKLVVLSRSRCVIYDTETWEKLAPIDSLGGSLTIEYSADGKSLLGSVENQGRYQLRRVALDAVDRTIDSLLLPAPIYQIAIAEAGEQLATGHAPGLVIVWNAKTLEPISKVETLEQGLVHPFFSRDGKLLGIGSQLRGDVQIVRTETGEKLREFTFEKGSFKTTQVRKETEQIRPESDPGRFVFSPDGDSFLVGAYGGIVRLIDSGADIRRFGD</sequence>
<dbReference type="AlphaFoldDB" id="D2R8E0"/>
<feature type="chain" id="PRO_5003034772" evidence="1">
    <location>
        <begin position="30"/>
        <end position="365"/>
    </location>
</feature>
<dbReference type="InterPro" id="IPR036322">
    <property type="entry name" value="WD40_repeat_dom_sf"/>
</dbReference>
<reference evidence="2 3" key="1">
    <citation type="journal article" date="2009" name="Stand. Genomic Sci.">
        <title>Complete genome sequence of Pirellula staleyi type strain (ATCC 27377).</title>
        <authorList>
            <person name="Clum A."/>
            <person name="Tindall B.J."/>
            <person name="Sikorski J."/>
            <person name="Ivanova N."/>
            <person name="Mavrommatis K."/>
            <person name="Lucas S."/>
            <person name="Glavina del Rio T."/>
            <person name="Nolan M."/>
            <person name="Chen F."/>
            <person name="Tice H."/>
            <person name="Pitluck S."/>
            <person name="Cheng J.F."/>
            <person name="Chertkov O."/>
            <person name="Brettin T."/>
            <person name="Han C."/>
            <person name="Detter J.C."/>
            <person name="Kuske C."/>
            <person name="Bruce D."/>
            <person name="Goodwin L."/>
            <person name="Ovchinikova G."/>
            <person name="Pati A."/>
            <person name="Mikhailova N."/>
            <person name="Chen A."/>
            <person name="Palaniappan K."/>
            <person name="Land M."/>
            <person name="Hauser L."/>
            <person name="Chang Y.J."/>
            <person name="Jeffries C.D."/>
            <person name="Chain P."/>
            <person name="Rohde M."/>
            <person name="Goker M."/>
            <person name="Bristow J."/>
            <person name="Eisen J.A."/>
            <person name="Markowitz V."/>
            <person name="Hugenholtz P."/>
            <person name="Kyrpides N.C."/>
            <person name="Klenk H.P."/>
            <person name="Lapidus A."/>
        </authorList>
    </citation>
    <scope>NUCLEOTIDE SEQUENCE [LARGE SCALE GENOMIC DNA]</scope>
    <source>
        <strain evidence="3">ATCC 27377 / DSM 6068 / ICPB 4128</strain>
    </source>
</reference>
<dbReference type="OrthoDB" id="261927at2"/>
<proteinExistence type="predicted"/>
<dbReference type="EMBL" id="CP001848">
    <property type="protein sequence ID" value="ADB15757.1"/>
    <property type="molecule type" value="Genomic_DNA"/>
</dbReference>
<organism evidence="2 3">
    <name type="scientific">Pirellula staleyi (strain ATCC 27377 / DSM 6068 / ICPB 4128)</name>
    <name type="common">Pirella staleyi</name>
    <dbReference type="NCBI Taxonomy" id="530564"/>
    <lineage>
        <taxon>Bacteria</taxon>
        <taxon>Pseudomonadati</taxon>
        <taxon>Planctomycetota</taxon>
        <taxon>Planctomycetia</taxon>
        <taxon>Pirellulales</taxon>
        <taxon>Pirellulaceae</taxon>
        <taxon>Pirellula</taxon>
    </lineage>
</organism>
<protein>
    <submittedName>
        <fullName evidence="2">WD-40 repeat protein</fullName>
    </submittedName>
</protein>
<dbReference type="HOGENOM" id="CLU_758324_0_0_0"/>